<evidence type="ECO:0000313" key="3">
    <source>
        <dbReference type="EMBL" id="MFD2422559.1"/>
    </source>
</evidence>
<feature type="compositionally biased region" description="Basic residues" evidence="1">
    <location>
        <begin position="1"/>
        <end position="10"/>
    </location>
</feature>
<sequence length="205" mass="21706">MTAPARTRRKPQPDGAAAAPVTERRSGTRRTLAAERAYARRAQRVEGIRRAAREPERTGGFRLRWPRSRASFVLIVMVLLAAGVVVTLLLSTQAIADSYRLEQIRQENANLAERSERLQQDVNSAGSASSLAERAKALGMVPAGDPAHLVRNPDGSITVVGEPEKVTAPETAAPPPSSPPPAPGALVEGDVPQGDQASSAQPAGR</sequence>
<accession>A0ABW5G5J6</accession>
<feature type="region of interest" description="Disordered" evidence="1">
    <location>
        <begin position="1"/>
        <end position="33"/>
    </location>
</feature>
<evidence type="ECO:0000313" key="4">
    <source>
        <dbReference type="Proteomes" id="UP001597417"/>
    </source>
</evidence>
<keyword evidence="2" id="KW-1133">Transmembrane helix</keyword>
<keyword evidence="2" id="KW-0812">Transmembrane</keyword>
<feature type="transmembrane region" description="Helical" evidence="2">
    <location>
        <begin position="72"/>
        <end position="96"/>
    </location>
</feature>
<keyword evidence="4" id="KW-1185">Reference proteome</keyword>
<dbReference type="EMBL" id="JBHUKR010000029">
    <property type="protein sequence ID" value="MFD2422559.1"/>
    <property type="molecule type" value="Genomic_DNA"/>
</dbReference>
<evidence type="ECO:0000256" key="2">
    <source>
        <dbReference type="SAM" id="Phobius"/>
    </source>
</evidence>
<name>A0ABW5G5J6_9PSEU</name>
<feature type="compositionally biased region" description="Pro residues" evidence="1">
    <location>
        <begin position="172"/>
        <end position="183"/>
    </location>
</feature>
<dbReference type="Proteomes" id="UP001597417">
    <property type="component" value="Unassembled WGS sequence"/>
</dbReference>
<dbReference type="RefSeq" id="WP_378271692.1">
    <property type="nucleotide sequence ID" value="NZ_JBHUKR010000029.1"/>
</dbReference>
<feature type="compositionally biased region" description="Polar residues" evidence="1">
    <location>
        <begin position="195"/>
        <end position="205"/>
    </location>
</feature>
<proteinExistence type="predicted"/>
<reference evidence="4" key="1">
    <citation type="journal article" date="2019" name="Int. J. Syst. Evol. Microbiol.">
        <title>The Global Catalogue of Microorganisms (GCM) 10K type strain sequencing project: providing services to taxonomists for standard genome sequencing and annotation.</title>
        <authorList>
            <consortium name="The Broad Institute Genomics Platform"/>
            <consortium name="The Broad Institute Genome Sequencing Center for Infectious Disease"/>
            <person name="Wu L."/>
            <person name="Ma J."/>
        </authorList>
    </citation>
    <scope>NUCLEOTIDE SEQUENCE [LARGE SCALE GENOMIC DNA]</scope>
    <source>
        <strain evidence="4">CGMCC 4.7645</strain>
    </source>
</reference>
<organism evidence="3 4">
    <name type="scientific">Amycolatopsis pigmentata</name>
    <dbReference type="NCBI Taxonomy" id="450801"/>
    <lineage>
        <taxon>Bacteria</taxon>
        <taxon>Bacillati</taxon>
        <taxon>Actinomycetota</taxon>
        <taxon>Actinomycetes</taxon>
        <taxon>Pseudonocardiales</taxon>
        <taxon>Pseudonocardiaceae</taxon>
        <taxon>Amycolatopsis</taxon>
    </lineage>
</organism>
<feature type="region of interest" description="Disordered" evidence="1">
    <location>
        <begin position="144"/>
        <end position="205"/>
    </location>
</feature>
<comment type="caution">
    <text evidence="3">The sequence shown here is derived from an EMBL/GenBank/DDBJ whole genome shotgun (WGS) entry which is preliminary data.</text>
</comment>
<gene>
    <name evidence="3" type="ORF">ACFSXZ_40170</name>
</gene>
<keyword evidence="2" id="KW-0472">Membrane</keyword>
<evidence type="ECO:0008006" key="5">
    <source>
        <dbReference type="Google" id="ProtNLM"/>
    </source>
</evidence>
<protein>
    <recommendedName>
        <fullName evidence="5">Cell division protein FtsL</fullName>
    </recommendedName>
</protein>
<evidence type="ECO:0000256" key="1">
    <source>
        <dbReference type="SAM" id="MobiDB-lite"/>
    </source>
</evidence>